<gene>
    <name evidence="16" type="ORF">AM231_26010</name>
</gene>
<feature type="transmembrane region" description="Helical" evidence="14">
    <location>
        <begin position="148"/>
        <end position="165"/>
    </location>
</feature>
<dbReference type="InterPro" id="IPR000620">
    <property type="entry name" value="EamA_dom"/>
</dbReference>
<protein>
    <submittedName>
        <fullName evidence="16">LuxR family transcriptional regulator</fullName>
    </submittedName>
</protein>
<dbReference type="PANTHER" id="PTHR30561">
    <property type="entry name" value="SMR FAMILY PROTON-DEPENDENT DRUG EFFLUX TRANSPORTER SUGE"/>
    <property type="match status" value="1"/>
</dbReference>
<keyword evidence="4" id="KW-1003">Cell membrane</keyword>
<dbReference type="InterPro" id="IPR045324">
    <property type="entry name" value="Small_multidrug_res"/>
</dbReference>
<comment type="subcellular location">
    <subcellularLocation>
        <location evidence="1 13">Cell membrane</location>
        <topology evidence="1 13">Multi-pass membrane protein</topology>
    </subcellularLocation>
</comment>
<dbReference type="InterPro" id="IPR037185">
    <property type="entry name" value="EmrE-like"/>
</dbReference>
<evidence type="ECO:0000256" key="2">
    <source>
        <dbReference type="ARBA" id="ARBA00007362"/>
    </source>
</evidence>
<feature type="transmembrane region" description="Helical" evidence="14">
    <location>
        <begin position="266"/>
        <end position="282"/>
    </location>
</feature>
<feature type="transmembrane region" description="Helical" evidence="14">
    <location>
        <begin position="209"/>
        <end position="229"/>
    </location>
</feature>
<dbReference type="Pfam" id="PF00893">
    <property type="entry name" value="Multi_Drug_Res"/>
    <property type="match status" value="1"/>
</dbReference>
<dbReference type="InterPro" id="IPR000390">
    <property type="entry name" value="Small_drug/metabolite_transptr"/>
</dbReference>
<keyword evidence="11" id="KW-0443">Lipid metabolism</keyword>
<dbReference type="GO" id="GO:0009103">
    <property type="term" value="P:lipopolysaccharide biosynthetic process"/>
    <property type="evidence" value="ECO:0007669"/>
    <property type="project" value="UniProtKB-KW"/>
</dbReference>
<feature type="transmembrane region" description="Helical" evidence="14">
    <location>
        <begin position="91"/>
        <end position="111"/>
    </location>
</feature>
<evidence type="ECO:0000256" key="7">
    <source>
        <dbReference type="ARBA" id="ARBA00022556"/>
    </source>
</evidence>
<dbReference type="AlphaFoldDB" id="A0A0M1N238"/>
<dbReference type="GO" id="GO:0022857">
    <property type="term" value="F:transmembrane transporter activity"/>
    <property type="evidence" value="ECO:0007669"/>
    <property type="project" value="InterPro"/>
</dbReference>
<dbReference type="PATRIC" id="fig|1705565.3.peg.1403"/>
<feature type="transmembrane region" description="Helical" evidence="14">
    <location>
        <begin position="61"/>
        <end position="79"/>
    </location>
</feature>
<evidence type="ECO:0000256" key="14">
    <source>
        <dbReference type="SAM" id="Phobius"/>
    </source>
</evidence>
<evidence type="ECO:0000256" key="1">
    <source>
        <dbReference type="ARBA" id="ARBA00004651"/>
    </source>
</evidence>
<keyword evidence="12 14" id="KW-0472">Membrane</keyword>
<sequence length="283" mass="31259">MELLSLLLVLSSGLTHALWNLFTKRSIQKSVFLWCIHSVTLIFLMPSFLMEMSKLTLSLNVYGLMLLSMTIQGCYITLLSKAYTHGDMSQVYPFMRGLGAMLTSLCSLVLFHEQLSAAGYMGLSIIIFSLFALSGIKFKGPSSLNRKALTYACLVGLCISGYTLTDKAVLDAGVSPIALIQLSNISYFVALIIPVMLSRQLKQEWSVNWRTILLGSILAPGSYLLFLFAMRLTPLAQIAPIREISTVFGTVLGIIVLREQQGWRRIAMSLLITCGIITIALWG</sequence>
<dbReference type="GO" id="GO:0005886">
    <property type="term" value="C:plasma membrane"/>
    <property type="evidence" value="ECO:0007669"/>
    <property type="project" value="UniProtKB-SubCell"/>
</dbReference>
<name>A0A0M1N238_9BACL</name>
<feature type="domain" description="EamA" evidence="15">
    <location>
        <begin position="147"/>
        <end position="279"/>
    </location>
</feature>
<keyword evidence="7" id="KW-0441">Lipid A biosynthesis</keyword>
<dbReference type="PANTHER" id="PTHR30561:SF1">
    <property type="entry name" value="MULTIDRUG TRANSPORTER EMRE"/>
    <property type="match status" value="1"/>
</dbReference>
<keyword evidence="6" id="KW-0997">Cell inner membrane</keyword>
<evidence type="ECO:0000256" key="8">
    <source>
        <dbReference type="ARBA" id="ARBA00022692"/>
    </source>
</evidence>
<evidence type="ECO:0000256" key="10">
    <source>
        <dbReference type="ARBA" id="ARBA00022989"/>
    </source>
</evidence>
<comment type="caution">
    <text evidence="16">The sequence shown here is derived from an EMBL/GenBank/DDBJ whole genome shotgun (WGS) entry which is preliminary data.</text>
</comment>
<dbReference type="OrthoDB" id="157232at2"/>
<keyword evidence="3" id="KW-0813">Transport</keyword>
<evidence type="ECO:0000256" key="13">
    <source>
        <dbReference type="RuleBase" id="RU003942"/>
    </source>
</evidence>
<keyword evidence="10 14" id="KW-1133">Transmembrane helix</keyword>
<proteinExistence type="inferred from homology"/>
<keyword evidence="17" id="KW-1185">Reference proteome</keyword>
<dbReference type="EMBL" id="LIUT01000008">
    <property type="protein sequence ID" value="KOR76095.1"/>
    <property type="molecule type" value="Genomic_DNA"/>
</dbReference>
<dbReference type="Gene3D" id="1.10.3730.20">
    <property type="match status" value="2"/>
</dbReference>
<dbReference type="SUPFAM" id="SSF103481">
    <property type="entry name" value="Multidrug resistance efflux transporter EmrE"/>
    <property type="match status" value="2"/>
</dbReference>
<evidence type="ECO:0000256" key="11">
    <source>
        <dbReference type="ARBA" id="ARBA00023098"/>
    </source>
</evidence>
<dbReference type="Pfam" id="PF00892">
    <property type="entry name" value="EamA"/>
    <property type="match status" value="1"/>
</dbReference>
<organism evidence="16 17">
    <name type="scientific">Paenibacillus solani</name>
    <dbReference type="NCBI Taxonomy" id="1705565"/>
    <lineage>
        <taxon>Bacteria</taxon>
        <taxon>Bacillati</taxon>
        <taxon>Bacillota</taxon>
        <taxon>Bacilli</taxon>
        <taxon>Bacillales</taxon>
        <taxon>Paenibacillaceae</taxon>
        <taxon>Paenibacillus</taxon>
    </lineage>
</organism>
<evidence type="ECO:0000256" key="3">
    <source>
        <dbReference type="ARBA" id="ARBA00022448"/>
    </source>
</evidence>
<evidence type="ECO:0000259" key="15">
    <source>
        <dbReference type="Pfam" id="PF00892"/>
    </source>
</evidence>
<keyword evidence="9" id="KW-0448">Lipopolysaccharide biosynthesis</keyword>
<feature type="transmembrane region" description="Helical" evidence="14">
    <location>
        <begin position="177"/>
        <end position="197"/>
    </location>
</feature>
<feature type="transmembrane region" description="Helical" evidence="14">
    <location>
        <begin position="6"/>
        <end position="22"/>
    </location>
</feature>
<comment type="similarity">
    <text evidence="2">Belongs to the EamA transporter family.</text>
</comment>
<evidence type="ECO:0000256" key="9">
    <source>
        <dbReference type="ARBA" id="ARBA00022985"/>
    </source>
</evidence>
<feature type="transmembrane region" description="Helical" evidence="14">
    <location>
        <begin position="31"/>
        <end position="49"/>
    </location>
</feature>
<feature type="transmembrane region" description="Helical" evidence="14">
    <location>
        <begin position="235"/>
        <end position="257"/>
    </location>
</feature>
<dbReference type="Proteomes" id="UP000036932">
    <property type="component" value="Unassembled WGS sequence"/>
</dbReference>
<accession>A0A0M1N238</accession>
<keyword evidence="8 13" id="KW-0812">Transmembrane</keyword>
<evidence type="ECO:0000256" key="12">
    <source>
        <dbReference type="ARBA" id="ARBA00023136"/>
    </source>
</evidence>
<evidence type="ECO:0000313" key="17">
    <source>
        <dbReference type="Proteomes" id="UP000036932"/>
    </source>
</evidence>
<evidence type="ECO:0000256" key="5">
    <source>
        <dbReference type="ARBA" id="ARBA00022516"/>
    </source>
</evidence>
<evidence type="ECO:0000256" key="6">
    <source>
        <dbReference type="ARBA" id="ARBA00022519"/>
    </source>
</evidence>
<evidence type="ECO:0000256" key="4">
    <source>
        <dbReference type="ARBA" id="ARBA00022475"/>
    </source>
</evidence>
<reference evidence="17" key="1">
    <citation type="submission" date="2015-08" db="EMBL/GenBank/DDBJ databases">
        <title>Genome sequencing project for genomic taxonomy and phylogenomics of Bacillus-like bacteria.</title>
        <authorList>
            <person name="Liu B."/>
            <person name="Wang J."/>
            <person name="Zhu Y."/>
            <person name="Liu G."/>
            <person name="Chen Q."/>
            <person name="Chen Z."/>
            <person name="Lan J."/>
            <person name="Che J."/>
            <person name="Ge C."/>
            <person name="Shi H."/>
            <person name="Pan Z."/>
            <person name="Liu X."/>
        </authorList>
    </citation>
    <scope>NUCLEOTIDE SEQUENCE [LARGE SCALE GENOMIC DNA]</scope>
    <source>
        <strain evidence="17">FJAT-22460</strain>
    </source>
</reference>
<dbReference type="RefSeq" id="WP_054405260.1">
    <property type="nucleotide sequence ID" value="NZ_LIUT01000008.1"/>
</dbReference>
<comment type="similarity">
    <text evidence="13">Belongs to the drug/metabolite transporter (DMT) superfamily. Small multidrug resistance (SMR) (TC 2.A.7.1) family.</text>
</comment>
<evidence type="ECO:0000313" key="16">
    <source>
        <dbReference type="EMBL" id="KOR76095.1"/>
    </source>
</evidence>
<keyword evidence="5" id="KW-0444">Lipid biosynthesis</keyword>
<feature type="transmembrane region" description="Helical" evidence="14">
    <location>
        <begin position="117"/>
        <end position="136"/>
    </location>
</feature>